<evidence type="ECO:0000256" key="1">
    <source>
        <dbReference type="ARBA" id="ARBA00006484"/>
    </source>
</evidence>
<dbReference type="Pfam" id="PF13561">
    <property type="entry name" value="adh_short_C2"/>
    <property type="match status" value="1"/>
</dbReference>
<dbReference type="InterPro" id="IPR002347">
    <property type="entry name" value="SDR_fam"/>
</dbReference>
<protein>
    <submittedName>
        <fullName evidence="2">Oxidoreductase</fullName>
    </submittedName>
</protein>
<reference evidence="2 3" key="1">
    <citation type="submission" date="2015-11" db="EMBL/GenBank/DDBJ databases">
        <title>Expanding the genomic diversity of Burkholderia species for the development of highly accurate diagnostics.</title>
        <authorList>
            <person name="Sahl J."/>
            <person name="Keim P."/>
            <person name="Wagner D."/>
        </authorList>
    </citation>
    <scope>NUCLEOTIDE SEQUENCE [LARGE SCALE GENOMIC DNA]</scope>
    <source>
        <strain evidence="2 3">MSMB368WGS</strain>
    </source>
</reference>
<dbReference type="InterPro" id="IPR050259">
    <property type="entry name" value="SDR"/>
</dbReference>
<comment type="caution">
    <text evidence="2">The sequence shown here is derived from an EMBL/GenBank/DDBJ whole genome shotgun (WGS) entry which is preliminary data.</text>
</comment>
<organism evidence="2 3">
    <name type="scientific">Burkholderia pseudomultivorans</name>
    <dbReference type="NCBI Taxonomy" id="1207504"/>
    <lineage>
        <taxon>Bacteria</taxon>
        <taxon>Pseudomonadati</taxon>
        <taxon>Pseudomonadota</taxon>
        <taxon>Betaproteobacteria</taxon>
        <taxon>Burkholderiales</taxon>
        <taxon>Burkholderiaceae</taxon>
        <taxon>Burkholderia</taxon>
        <taxon>Burkholderia cepacia complex</taxon>
    </lineage>
</organism>
<dbReference type="Gene3D" id="3.40.50.720">
    <property type="entry name" value="NAD(P)-binding Rossmann-like Domain"/>
    <property type="match status" value="1"/>
</dbReference>
<dbReference type="PRINTS" id="PR00081">
    <property type="entry name" value="GDHRDH"/>
</dbReference>
<dbReference type="Proteomes" id="UP000062912">
    <property type="component" value="Unassembled WGS sequence"/>
</dbReference>
<name>A0A132ENH8_9BURK</name>
<proteinExistence type="inferred from homology"/>
<dbReference type="OrthoDB" id="9793499at2"/>
<dbReference type="InterPro" id="IPR036291">
    <property type="entry name" value="NAD(P)-bd_dom_sf"/>
</dbReference>
<dbReference type="CDD" id="cd05233">
    <property type="entry name" value="SDR_c"/>
    <property type="match status" value="1"/>
</dbReference>
<accession>A0A132ENH8</accession>
<dbReference type="PANTHER" id="PTHR42879">
    <property type="entry name" value="3-OXOACYL-(ACYL-CARRIER-PROTEIN) REDUCTASE"/>
    <property type="match status" value="1"/>
</dbReference>
<dbReference type="EMBL" id="LPJR01000001">
    <property type="protein sequence ID" value="KWF37880.1"/>
    <property type="molecule type" value="Genomic_DNA"/>
</dbReference>
<sequence>MNDNGFPQGAVLVFGGSGGIGQGVALEFARAGVPVALGYRSKADVAERVARDIRDEGVAATTHRVDVTDPAQLDAAFAAAIDAHGRVHTVVWAAGPFVNQRHIGDMTHDDWRRAIEVETIGFFGAAKAALPHFRASGGGSFVTLGSAGHLRWPDRDGLSVAPKAANEALVKGLAREEGRYNIRANSILVGVIEAGMFPVLLEQGQFDQAWIDETQKMLALKRWGKAHDVGRAAVFLASDRADYITGQQLNVSGGYGL</sequence>
<comment type="similarity">
    <text evidence="1">Belongs to the short-chain dehydrogenases/reductases (SDR) family.</text>
</comment>
<evidence type="ECO:0000313" key="2">
    <source>
        <dbReference type="EMBL" id="KWF37880.1"/>
    </source>
</evidence>
<evidence type="ECO:0000313" key="3">
    <source>
        <dbReference type="Proteomes" id="UP000062912"/>
    </source>
</evidence>
<dbReference type="AlphaFoldDB" id="A0A132ENH8"/>
<dbReference type="SUPFAM" id="SSF51735">
    <property type="entry name" value="NAD(P)-binding Rossmann-fold domains"/>
    <property type="match status" value="1"/>
</dbReference>
<gene>
    <name evidence="2" type="ORF">WT56_04075</name>
</gene>
<dbReference type="RefSeq" id="WP_060237551.1">
    <property type="nucleotide sequence ID" value="NZ_LPJR01000001.1"/>
</dbReference>